<evidence type="ECO:0008006" key="3">
    <source>
        <dbReference type="Google" id="ProtNLM"/>
    </source>
</evidence>
<evidence type="ECO:0000313" key="2">
    <source>
        <dbReference type="Proteomes" id="UP000582837"/>
    </source>
</evidence>
<accession>A0A841GKP2</accession>
<dbReference type="AlphaFoldDB" id="A0A841GKP2"/>
<evidence type="ECO:0000313" key="1">
    <source>
        <dbReference type="EMBL" id="MBB6069301.1"/>
    </source>
</evidence>
<sequence length="685" mass="73863">MTTYDADRLLGLLPAVYRIRDAEQGGPLRALLEVIADQNAVLEESLEQLYDDLFVETAAPWALPYLGDLLGVENVPGDPLDARAEVANTLAWRRGKGTAHVLERIARDVSGVPARAVEFFELIAATQHVNHPRPRNRAWVDVRDALRLEALGGPFERLEGAPDLAHTADVRRFGRRGRYNLHQVGIFLWRMGAYQLTRSPAVKSLPGQTLGERRRLEHRCFHFHPLGIDTPLVRLPATEEEPEQLAGPANVPGRISRRAMHARPGEFYGADASLRVEVLMDDGPRLVPLDRVDVCDLTDWRLPRRGRVAVDPALGRLAFGRRPDGPPLVSFYYGAAAEVGGGEYARPAPSGDVGALVRVTGGGALAGALAAAGEDGVVEIGDSGRYDAPATLGAYGRRVTLRAVDGARPTLWIPDRMTVRGGPDGAVTLDGLLLAGGAVVVEAAGAGADGLGRLRLRHCTLVPGHAMDAAGVPERPDLPSLVVESGGTEVTVEHCILGPVRVHAGARVQMRSSIVDAGSEGAVAYDAVEADAWGAPLTLRECTVMGRVRAESLPLVSNSLLLARIGEPGPAGWDGPVMSRRTQEGCVRFSYVPPGSRTPRRFQCVPARDADDVRVRPSPMSTRYADAAYIVLPPDTPSAIRRGADDESEMGVHHDLHLPRREAHLRQRLGEYLRFGLEAGVSWIL</sequence>
<name>A0A841GKP2_9BACT</name>
<keyword evidence="2" id="KW-1185">Reference proteome</keyword>
<proteinExistence type="predicted"/>
<reference evidence="1 2" key="1">
    <citation type="submission" date="2020-08" db="EMBL/GenBank/DDBJ databases">
        <title>Genomic Encyclopedia of Type Strains, Phase IV (KMG-IV): sequencing the most valuable type-strain genomes for metagenomic binning, comparative biology and taxonomic classification.</title>
        <authorList>
            <person name="Goeker M."/>
        </authorList>
    </citation>
    <scope>NUCLEOTIDE SEQUENCE [LARGE SCALE GENOMIC DNA]</scope>
    <source>
        <strain evidence="1 2">DSM 29007</strain>
    </source>
</reference>
<dbReference type="RefSeq" id="WP_170037891.1">
    <property type="nucleotide sequence ID" value="NZ_JABDTL010000002.1"/>
</dbReference>
<comment type="caution">
    <text evidence="1">The sequence shown here is derived from an EMBL/GenBank/DDBJ whole genome shotgun (WGS) entry which is preliminary data.</text>
</comment>
<dbReference type="EMBL" id="JACHIA010000002">
    <property type="protein sequence ID" value="MBB6069301.1"/>
    <property type="molecule type" value="Genomic_DNA"/>
</dbReference>
<protein>
    <recommendedName>
        <fullName evidence="3">Phage tail protein</fullName>
    </recommendedName>
</protein>
<dbReference type="Proteomes" id="UP000582837">
    <property type="component" value="Unassembled WGS sequence"/>
</dbReference>
<organism evidence="1 2">
    <name type="scientific">Longimicrobium terrae</name>
    <dbReference type="NCBI Taxonomy" id="1639882"/>
    <lineage>
        <taxon>Bacteria</taxon>
        <taxon>Pseudomonadati</taxon>
        <taxon>Gemmatimonadota</taxon>
        <taxon>Longimicrobiia</taxon>
        <taxon>Longimicrobiales</taxon>
        <taxon>Longimicrobiaceae</taxon>
        <taxon>Longimicrobium</taxon>
    </lineage>
</organism>
<gene>
    <name evidence="1" type="ORF">HNQ61_000916</name>
</gene>